<evidence type="ECO:0000313" key="1">
    <source>
        <dbReference type="EMBL" id="GIY32868.1"/>
    </source>
</evidence>
<keyword evidence="2" id="KW-1185">Reference proteome</keyword>
<organism evidence="1 2">
    <name type="scientific">Caerostris extrusa</name>
    <name type="common">Bark spider</name>
    <name type="synonym">Caerostris bankana</name>
    <dbReference type="NCBI Taxonomy" id="172846"/>
    <lineage>
        <taxon>Eukaryota</taxon>
        <taxon>Metazoa</taxon>
        <taxon>Ecdysozoa</taxon>
        <taxon>Arthropoda</taxon>
        <taxon>Chelicerata</taxon>
        <taxon>Arachnida</taxon>
        <taxon>Araneae</taxon>
        <taxon>Araneomorphae</taxon>
        <taxon>Entelegynae</taxon>
        <taxon>Araneoidea</taxon>
        <taxon>Araneidae</taxon>
        <taxon>Caerostris</taxon>
    </lineage>
</organism>
<accession>A0AAV4SMG3</accession>
<gene>
    <name evidence="1" type="ORF">CEXT_471571</name>
</gene>
<sequence>MQPLDFRQLFEKKEKKKTNAPSSGIFLAGGNVVPGRTGLDESSLAPVRCNYCLISNSFSGSRLA</sequence>
<dbReference type="Proteomes" id="UP001054945">
    <property type="component" value="Unassembled WGS sequence"/>
</dbReference>
<reference evidence="1 2" key="1">
    <citation type="submission" date="2021-06" db="EMBL/GenBank/DDBJ databases">
        <title>Caerostris extrusa draft genome.</title>
        <authorList>
            <person name="Kono N."/>
            <person name="Arakawa K."/>
        </authorList>
    </citation>
    <scope>NUCLEOTIDE SEQUENCE [LARGE SCALE GENOMIC DNA]</scope>
</reference>
<dbReference type="EMBL" id="BPLR01009559">
    <property type="protein sequence ID" value="GIY32868.1"/>
    <property type="molecule type" value="Genomic_DNA"/>
</dbReference>
<dbReference type="AlphaFoldDB" id="A0AAV4SMG3"/>
<feature type="non-terminal residue" evidence="1">
    <location>
        <position position="64"/>
    </location>
</feature>
<comment type="caution">
    <text evidence="1">The sequence shown here is derived from an EMBL/GenBank/DDBJ whole genome shotgun (WGS) entry which is preliminary data.</text>
</comment>
<name>A0AAV4SMG3_CAEEX</name>
<protein>
    <submittedName>
        <fullName evidence="1">Uncharacterized protein</fullName>
    </submittedName>
</protein>
<evidence type="ECO:0000313" key="2">
    <source>
        <dbReference type="Proteomes" id="UP001054945"/>
    </source>
</evidence>
<proteinExistence type="predicted"/>